<dbReference type="Pfam" id="PF01796">
    <property type="entry name" value="OB_ChsH2_C"/>
    <property type="match status" value="1"/>
</dbReference>
<evidence type="ECO:0000313" key="2">
    <source>
        <dbReference type="EMBL" id="KKS46883.1"/>
    </source>
</evidence>
<feature type="domain" description="ChsH2 C-terminal OB-fold" evidence="1">
    <location>
        <begin position="18"/>
        <end position="74"/>
    </location>
</feature>
<comment type="caution">
    <text evidence="2">The sequence shown here is derived from an EMBL/GenBank/DDBJ whole genome shotgun (WGS) entry which is preliminary data.</text>
</comment>
<dbReference type="InterPro" id="IPR002878">
    <property type="entry name" value="ChsH2_C"/>
</dbReference>
<gene>
    <name evidence="2" type="ORF">UV09_C0012G0052</name>
</gene>
<name>A0A0G1CB61_9BACT</name>
<reference evidence="2 3" key="1">
    <citation type="journal article" date="2015" name="Nature">
        <title>rRNA introns, odd ribosomes, and small enigmatic genomes across a large radiation of phyla.</title>
        <authorList>
            <person name="Brown C.T."/>
            <person name="Hug L.A."/>
            <person name="Thomas B.C."/>
            <person name="Sharon I."/>
            <person name="Castelle C.J."/>
            <person name="Singh A."/>
            <person name="Wilkins M.J."/>
            <person name="Williams K.H."/>
            <person name="Banfield J.F."/>
        </authorList>
    </citation>
    <scope>NUCLEOTIDE SEQUENCE [LARGE SCALE GENOMIC DNA]</scope>
</reference>
<evidence type="ECO:0000313" key="3">
    <source>
        <dbReference type="Proteomes" id="UP000034320"/>
    </source>
</evidence>
<protein>
    <recommendedName>
        <fullName evidence="1">ChsH2 C-terminal OB-fold domain-containing protein</fullName>
    </recommendedName>
</protein>
<proteinExistence type="predicted"/>
<dbReference type="Proteomes" id="UP000034320">
    <property type="component" value="Unassembled WGS sequence"/>
</dbReference>
<organism evidence="2 3">
    <name type="scientific">Candidatus Gottesmanbacteria bacterium GW2011_GWA2_42_18</name>
    <dbReference type="NCBI Taxonomy" id="1618442"/>
    <lineage>
        <taxon>Bacteria</taxon>
        <taxon>Candidatus Gottesmaniibacteriota</taxon>
    </lineage>
</organism>
<accession>A0A0G1CB61</accession>
<dbReference type="InterPro" id="IPR012340">
    <property type="entry name" value="NA-bd_OB-fold"/>
</dbReference>
<dbReference type="SUPFAM" id="SSF50249">
    <property type="entry name" value="Nucleic acid-binding proteins"/>
    <property type="match status" value="1"/>
</dbReference>
<dbReference type="AlphaFoldDB" id="A0A0G1CB61"/>
<sequence length="99" mass="11309">MISPVKIWRNQKKIREVLNQSGKIISFTRVFMPPAGFENQAPYAVVLVKLASGRNYIAQLVDFEEKHLKIGQKVITVLRRTRSPSEEGIIPYGVKFKPL</sequence>
<dbReference type="EMBL" id="LCDD01000012">
    <property type="protein sequence ID" value="KKS46883.1"/>
    <property type="molecule type" value="Genomic_DNA"/>
</dbReference>
<evidence type="ECO:0000259" key="1">
    <source>
        <dbReference type="Pfam" id="PF01796"/>
    </source>
</evidence>